<accession>A0ABM0K545</accession>
<feature type="region of interest" description="Disordered" evidence="1">
    <location>
        <begin position="119"/>
        <end position="151"/>
    </location>
</feature>
<feature type="compositionally biased region" description="Polar residues" evidence="1">
    <location>
        <begin position="135"/>
        <end position="151"/>
    </location>
</feature>
<evidence type="ECO:0000256" key="1">
    <source>
        <dbReference type="SAM" id="MobiDB-lite"/>
    </source>
</evidence>
<gene>
    <name evidence="4" type="primary">LOC101850912</name>
</gene>
<evidence type="ECO:0000256" key="2">
    <source>
        <dbReference type="SAM" id="SignalP"/>
    </source>
</evidence>
<feature type="non-terminal residue" evidence="4">
    <location>
        <position position="265"/>
    </location>
</feature>
<name>A0ABM0K545_APLCA</name>
<proteinExistence type="predicted"/>
<protein>
    <submittedName>
        <fullName evidence="4">Uncharacterized protein LOC101850912</fullName>
    </submittedName>
</protein>
<feature type="signal peptide" evidence="2">
    <location>
        <begin position="1"/>
        <end position="23"/>
    </location>
</feature>
<organism evidence="3 4">
    <name type="scientific">Aplysia californica</name>
    <name type="common">California sea hare</name>
    <dbReference type="NCBI Taxonomy" id="6500"/>
    <lineage>
        <taxon>Eukaryota</taxon>
        <taxon>Metazoa</taxon>
        <taxon>Spiralia</taxon>
        <taxon>Lophotrochozoa</taxon>
        <taxon>Mollusca</taxon>
        <taxon>Gastropoda</taxon>
        <taxon>Heterobranchia</taxon>
        <taxon>Euthyneura</taxon>
        <taxon>Tectipleura</taxon>
        <taxon>Aplysiida</taxon>
        <taxon>Aplysioidea</taxon>
        <taxon>Aplysiidae</taxon>
        <taxon>Aplysia</taxon>
    </lineage>
</organism>
<reference evidence="4" key="1">
    <citation type="submission" date="2025-08" db="UniProtKB">
        <authorList>
            <consortium name="RefSeq"/>
        </authorList>
    </citation>
    <scope>IDENTIFICATION</scope>
</reference>
<dbReference type="Proteomes" id="UP000694888">
    <property type="component" value="Unplaced"/>
</dbReference>
<dbReference type="GeneID" id="101850912"/>
<evidence type="ECO:0000313" key="4">
    <source>
        <dbReference type="RefSeq" id="XP_005108977.2"/>
    </source>
</evidence>
<keyword evidence="2" id="KW-0732">Signal</keyword>
<feature type="chain" id="PRO_5045194816" evidence="2">
    <location>
        <begin position="24"/>
        <end position="265"/>
    </location>
</feature>
<keyword evidence="3" id="KW-1185">Reference proteome</keyword>
<evidence type="ECO:0000313" key="3">
    <source>
        <dbReference type="Proteomes" id="UP000694888"/>
    </source>
</evidence>
<sequence length="265" mass="27635">MPRICILLMLSSIFVVLIRVSHSEEIVTQQSQPRSLSPELVETVHTKLPVNGETSTVHASESLSQAQGEINFNLGDSTAPSLPSTAEQLTPTPDGERVFVVAAGAGGAAAVVVIPETGDKESGAADGDNGGLADQTSSGEPEVSESLSTVPATQADQAGQLDLHSLSVTEPVQEEQLLPTAPQITVLQDSGPTQSLELPQGDDLPAAQHTHHIAQDGGTQASFSQAERVTLEPVQATDSLHSLRPEAWTEVSQLPEGLGGRVIEP</sequence>
<feature type="compositionally biased region" description="Low complexity" evidence="1">
    <location>
        <begin position="124"/>
        <end position="134"/>
    </location>
</feature>
<dbReference type="RefSeq" id="XP_005108977.2">
    <property type="nucleotide sequence ID" value="XM_005108920.3"/>
</dbReference>